<dbReference type="SUPFAM" id="SSF56300">
    <property type="entry name" value="Metallo-dependent phosphatases"/>
    <property type="match status" value="1"/>
</dbReference>
<dbReference type="InterPro" id="IPR004843">
    <property type="entry name" value="Calcineurin-like_PHP"/>
</dbReference>
<reference evidence="2 4" key="2">
    <citation type="journal article" date="2018" name="Microb. Genom.">
        <title>Deciphering the unexplored Leptospira diversity from soils uncovers genomic evolution to virulence.</title>
        <authorList>
            <person name="Thibeaux R."/>
            <person name="Iraola G."/>
            <person name="Ferres I."/>
            <person name="Bierque E."/>
            <person name="Girault D."/>
            <person name="Soupe-Gilbert M.E."/>
            <person name="Picardeau M."/>
            <person name="Goarant C."/>
        </authorList>
    </citation>
    <scope>NUCLEOTIDE SEQUENCE [LARGE SCALE GENOMIC DNA]</scope>
    <source>
        <strain evidence="2 4">ATI7-C-A5</strain>
    </source>
</reference>
<keyword evidence="3" id="KW-0540">Nuclease</keyword>
<gene>
    <name evidence="2" type="ORF">CH379_007710</name>
    <name evidence="3" type="ORF">CH379_01025</name>
</gene>
<dbReference type="RefSeq" id="WP_100746088.1">
    <property type="nucleotide sequence ID" value="NZ_NPEF02000008.1"/>
</dbReference>
<evidence type="ECO:0000313" key="3">
    <source>
        <dbReference type="EMBL" id="PJZ94753.1"/>
    </source>
</evidence>
<organism evidence="3">
    <name type="scientific">Leptospira ellisii</name>
    <dbReference type="NCBI Taxonomy" id="2023197"/>
    <lineage>
        <taxon>Bacteria</taxon>
        <taxon>Pseudomonadati</taxon>
        <taxon>Spirochaetota</taxon>
        <taxon>Spirochaetia</taxon>
        <taxon>Leptospirales</taxon>
        <taxon>Leptospiraceae</taxon>
        <taxon>Leptospira</taxon>
    </lineage>
</organism>
<sequence>MIRVLHTADLHLSQKEKDYCLSVLKEIVSIARGENCTHILICGDLFDRNGDIDALKEEVKKNLSAFPGKILYIPGNHEELGLAIGNYPITADLSPMSYPQKGESVKCWAEEIDGVTAEFFGFPFQRNLEDSNIRFKEKKAQYRIALLHGTETELVEYLGPSPEEADSVLDSGPFAEAQFDYLALGHIHSGRSATEGSMIKRYPGSPRVVSSGEFGPRTVTIVSFGKNGTPEVREKTVVAAGQYREFSVTADLSGKIPELEKIRSELDVSDSVRIRISGIVEDEHSVAAVLKEFGKNSVCRRMEFKTEIRTSSALINNPIAKAFYDKLMERKAAWTGAEPPDWNRVLTVGLEQIEENAGKN</sequence>
<reference evidence="2" key="3">
    <citation type="submission" date="2023-10" db="EMBL/GenBank/DDBJ databases">
        <authorList>
            <person name="Picardeau M."/>
            <person name="Thibeaux R."/>
        </authorList>
    </citation>
    <scope>NUCLEOTIDE SEQUENCE</scope>
    <source>
        <strain evidence="2">ATI7-C-A5</strain>
    </source>
</reference>
<comment type="caution">
    <text evidence="3">The sequence shown here is derived from an EMBL/GenBank/DDBJ whole genome shotgun (WGS) entry which is preliminary data.</text>
</comment>
<proteinExistence type="predicted"/>
<accession>A0A2N0BDY6</accession>
<dbReference type="InterPro" id="IPR050535">
    <property type="entry name" value="DNA_Repair-Maintenance_Comp"/>
</dbReference>
<dbReference type="Proteomes" id="UP000232122">
    <property type="component" value="Unassembled WGS sequence"/>
</dbReference>
<feature type="domain" description="Calcineurin-like phosphoesterase" evidence="1">
    <location>
        <begin position="2"/>
        <end position="189"/>
    </location>
</feature>
<keyword evidence="3" id="KW-0269">Exonuclease</keyword>
<dbReference type="OrthoDB" id="9773856at2"/>
<evidence type="ECO:0000259" key="1">
    <source>
        <dbReference type="Pfam" id="PF00149"/>
    </source>
</evidence>
<keyword evidence="3" id="KW-0378">Hydrolase</keyword>
<dbReference type="AlphaFoldDB" id="A0A2N0BND5"/>
<dbReference type="Pfam" id="PF00149">
    <property type="entry name" value="Metallophos"/>
    <property type="match status" value="1"/>
</dbReference>
<dbReference type="EMBL" id="NPEF02000008">
    <property type="protein sequence ID" value="MDV6235509.1"/>
    <property type="molecule type" value="Genomic_DNA"/>
</dbReference>
<keyword evidence="4" id="KW-1185">Reference proteome</keyword>
<dbReference type="InterPro" id="IPR029052">
    <property type="entry name" value="Metallo-depent_PP-like"/>
</dbReference>
<protein>
    <submittedName>
        <fullName evidence="3">DNA repair exonuclease</fullName>
    </submittedName>
    <submittedName>
        <fullName evidence="2">Metallophosphoesterase</fullName>
    </submittedName>
</protein>
<dbReference type="PANTHER" id="PTHR30337:SF7">
    <property type="entry name" value="PHOSPHOESTERASE"/>
    <property type="match status" value="1"/>
</dbReference>
<reference evidence="3" key="1">
    <citation type="submission" date="2017-07" db="EMBL/GenBank/DDBJ databases">
        <title>Leptospira spp. isolated from tropical soils.</title>
        <authorList>
            <person name="Thibeaux R."/>
            <person name="Iraola G."/>
            <person name="Ferres I."/>
            <person name="Bierque E."/>
            <person name="Girault D."/>
            <person name="Soupe-Gilbert M.-E."/>
            <person name="Picardeau M."/>
            <person name="Goarant C."/>
        </authorList>
    </citation>
    <scope>NUCLEOTIDE SEQUENCE [LARGE SCALE GENOMIC DNA]</scope>
    <source>
        <strain evidence="3">ATI7-C-A5</strain>
    </source>
</reference>
<dbReference type="PANTHER" id="PTHR30337">
    <property type="entry name" value="COMPONENT OF ATP-DEPENDENT DSDNA EXONUCLEASE"/>
    <property type="match status" value="1"/>
</dbReference>
<dbReference type="EMBL" id="NPEF01000005">
    <property type="protein sequence ID" value="PJZ94753.1"/>
    <property type="molecule type" value="Genomic_DNA"/>
</dbReference>
<evidence type="ECO:0000313" key="4">
    <source>
        <dbReference type="Proteomes" id="UP000232122"/>
    </source>
</evidence>
<accession>A0A2N0BND5</accession>
<name>A0A2N0BND5_9LEPT</name>
<dbReference type="GO" id="GO:0004527">
    <property type="term" value="F:exonuclease activity"/>
    <property type="evidence" value="ECO:0007669"/>
    <property type="project" value="UniProtKB-KW"/>
</dbReference>
<dbReference type="Gene3D" id="3.60.21.10">
    <property type="match status" value="1"/>
</dbReference>
<evidence type="ECO:0000313" key="2">
    <source>
        <dbReference type="EMBL" id="MDV6235509.1"/>
    </source>
</evidence>